<dbReference type="EMBL" id="JACJPY010000034">
    <property type="protein sequence ID" value="MBD2150826.1"/>
    <property type="molecule type" value="Genomic_DNA"/>
</dbReference>
<feature type="region of interest" description="Disordered" evidence="1">
    <location>
        <begin position="1"/>
        <end position="74"/>
    </location>
</feature>
<evidence type="ECO:0000313" key="3">
    <source>
        <dbReference type="EMBL" id="MBD2150826.1"/>
    </source>
</evidence>
<dbReference type="RefSeq" id="WP_190351189.1">
    <property type="nucleotide sequence ID" value="NZ_JACJPY010000034.1"/>
</dbReference>
<feature type="transmembrane region" description="Helical" evidence="2">
    <location>
        <begin position="122"/>
        <end position="143"/>
    </location>
</feature>
<accession>A0A926UU21</accession>
<name>A0A926UU21_9CYAN</name>
<feature type="transmembrane region" description="Helical" evidence="2">
    <location>
        <begin position="89"/>
        <end position="110"/>
    </location>
</feature>
<keyword evidence="2" id="KW-0812">Transmembrane</keyword>
<evidence type="ECO:0000256" key="2">
    <source>
        <dbReference type="SAM" id="Phobius"/>
    </source>
</evidence>
<sequence length="185" mass="20112">MSKSDRLPFEPNSRAKKSKDSKKLSESVVAKTTDGKSASKPVDNFKGKPVNTTSVKPASKVNNKVNSNSSKRDSLGIPDEVNRRIVRRAALFCGVPTTLGLSTFVISYFLVSKHIVDLPTSAVVLLSMLFLGMGVLGLSYGAISASWDVGRVGSWWGYAEFRTNFGHLTQAWKSQQQMAKGKNSP</sequence>
<reference evidence="3" key="1">
    <citation type="journal article" date="2015" name="ISME J.">
        <title>Draft Genome Sequence of Streptomyces incarnatus NRRL8089, which Produces the Nucleoside Antibiotic Sinefungin.</title>
        <authorList>
            <person name="Oshima K."/>
            <person name="Hattori M."/>
            <person name="Shimizu H."/>
            <person name="Fukuda K."/>
            <person name="Nemoto M."/>
            <person name="Inagaki K."/>
            <person name="Tamura T."/>
        </authorList>
    </citation>
    <scope>NUCLEOTIDE SEQUENCE</scope>
    <source>
        <strain evidence="3">FACHB-1277</strain>
    </source>
</reference>
<dbReference type="InterPro" id="IPR021855">
    <property type="entry name" value="PAM68-like"/>
</dbReference>
<keyword evidence="2" id="KW-1133">Transmembrane helix</keyword>
<dbReference type="AlphaFoldDB" id="A0A926UU21"/>
<proteinExistence type="predicted"/>
<reference evidence="3" key="2">
    <citation type="submission" date="2020-08" db="EMBL/GenBank/DDBJ databases">
        <authorList>
            <person name="Chen M."/>
            <person name="Teng W."/>
            <person name="Zhao L."/>
            <person name="Hu C."/>
            <person name="Zhou Y."/>
            <person name="Han B."/>
            <person name="Song L."/>
            <person name="Shu W."/>
        </authorList>
    </citation>
    <scope>NUCLEOTIDE SEQUENCE</scope>
    <source>
        <strain evidence="3">FACHB-1277</strain>
    </source>
</reference>
<dbReference type="Pfam" id="PF11947">
    <property type="entry name" value="DUF3464"/>
    <property type="match status" value="1"/>
</dbReference>
<keyword evidence="2" id="KW-0472">Membrane</keyword>
<evidence type="ECO:0000313" key="4">
    <source>
        <dbReference type="Proteomes" id="UP000631421"/>
    </source>
</evidence>
<comment type="caution">
    <text evidence="3">The sequence shown here is derived from an EMBL/GenBank/DDBJ whole genome shotgun (WGS) entry which is preliminary data.</text>
</comment>
<protein>
    <submittedName>
        <fullName evidence="3">PAM68 family protein</fullName>
    </submittedName>
</protein>
<dbReference type="Proteomes" id="UP000631421">
    <property type="component" value="Unassembled WGS sequence"/>
</dbReference>
<dbReference type="PANTHER" id="PTHR34575:SF1">
    <property type="entry name" value="PROTEIN PAM68, CHLOROPLASTIC"/>
    <property type="match status" value="1"/>
</dbReference>
<keyword evidence="4" id="KW-1185">Reference proteome</keyword>
<organism evidence="3 4">
    <name type="scientific">Pseudanabaena cinerea FACHB-1277</name>
    <dbReference type="NCBI Taxonomy" id="2949581"/>
    <lineage>
        <taxon>Bacteria</taxon>
        <taxon>Bacillati</taxon>
        <taxon>Cyanobacteriota</taxon>
        <taxon>Cyanophyceae</taxon>
        <taxon>Pseudanabaenales</taxon>
        <taxon>Pseudanabaenaceae</taxon>
        <taxon>Pseudanabaena</taxon>
        <taxon>Pseudanabaena cinerea</taxon>
    </lineage>
</organism>
<gene>
    <name evidence="3" type="ORF">H6F44_11945</name>
</gene>
<dbReference type="PANTHER" id="PTHR34575">
    <property type="entry name" value="PROTEIN PAM68, CHLOROPLASTIC"/>
    <property type="match status" value="1"/>
</dbReference>
<feature type="compositionally biased region" description="Low complexity" evidence="1">
    <location>
        <begin position="54"/>
        <end position="69"/>
    </location>
</feature>
<evidence type="ECO:0000256" key="1">
    <source>
        <dbReference type="SAM" id="MobiDB-lite"/>
    </source>
</evidence>